<dbReference type="GO" id="GO:0006303">
    <property type="term" value="P:double-strand break repair via nonhomologous end joining"/>
    <property type="evidence" value="ECO:0007669"/>
    <property type="project" value="InterPro"/>
</dbReference>
<dbReference type="InterPro" id="IPR003034">
    <property type="entry name" value="SAP_dom"/>
</dbReference>
<evidence type="ECO:0000256" key="8">
    <source>
        <dbReference type="ARBA" id="ARBA00022763"/>
    </source>
</evidence>
<dbReference type="Gene3D" id="1.10.720.30">
    <property type="entry name" value="SAP domain"/>
    <property type="match status" value="1"/>
</dbReference>
<comment type="subcellular location">
    <subcellularLocation>
        <location evidence="2">Chromosome</location>
        <location evidence="2">Telomere</location>
    </subcellularLocation>
    <subcellularLocation>
        <location evidence="1">Nucleus</location>
    </subcellularLocation>
</comment>
<evidence type="ECO:0000256" key="1">
    <source>
        <dbReference type="ARBA" id="ARBA00004123"/>
    </source>
</evidence>
<evidence type="ECO:0000256" key="12">
    <source>
        <dbReference type="ARBA" id="ARBA00022895"/>
    </source>
</evidence>
<name>A0A4S2N483_9PEZI</name>
<evidence type="ECO:0000256" key="16">
    <source>
        <dbReference type="ARBA" id="ARBA00023242"/>
    </source>
</evidence>
<dbReference type="InterPro" id="IPR016194">
    <property type="entry name" value="SPOC-like_C_dom_sf"/>
</dbReference>
<comment type="catalytic activity">
    <reaction evidence="19">
        <text>ATP + H2O = ADP + phosphate + H(+)</text>
        <dbReference type="Rhea" id="RHEA:13065"/>
        <dbReference type="ChEBI" id="CHEBI:15377"/>
        <dbReference type="ChEBI" id="CHEBI:15378"/>
        <dbReference type="ChEBI" id="CHEBI:30616"/>
        <dbReference type="ChEBI" id="CHEBI:43474"/>
        <dbReference type="ChEBI" id="CHEBI:456216"/>
        <dbReference type="EC" id="3.6.4.12"/>
    </reaction>
</comment>
<dbReference type="SMART" id="SM00559">
    <property type="entry name" value="Ku78"/>
    <property type="match status" value="1"/>
</dbReference>
<dbReference type="GO" id="GO:0000723">
    <property type="term" value="P:telomere maintenance"/>
    <property type="evidence" value="ECO:0007669"/>
    <property type="project" value="InterPro"/>
</dbReference>
<evidence type="ECO:0000256" key="10">
    <source>
        <dbReference type="ARBA" id="ARBA00022806"/>
    </source>
</evidence>
<dbReference type="GO" id="GO:0043564">
    <property type="term" value="C:Ku70:Ku80 complex"/>
    <property type="evidence" value="ECO:0007669"/>
    <property type="project" value="InterPro"/>
</dbReference>
<keyword evidence="11" id="KW-0067">ATP-binding</keyword>
<dbReference type="Proteomes" id="UP000298138">
    <property type="component" value="Unassembled WGS sequence"/>
</dbReference>
<dbReference type="Pfam" id="PF03731">
    <property type="entry name" value="Ku_N"/>
    <property type="match status" value="1"/>
</dbReference>
<evidence type="ECO:0000256" key="14">
    <source>
        <dbReference type="ARBA" id="ARBA00023172"/>
    </source>
</evidence>
<evidence type="ECO:0000313" key="22">
    <source>
        <dbReference type="EMBL" id="TGZ83886.1"/>
    </source>
</evidence>
<evidence type="ECO:0000256" key="3">
    <source>
        <dbReference type="ARBA" id="ARBA00005240"/>
    </source>
</evidence>
<dbReference type="PROSITE" id="PS50800">
    <property type="entry name" value="SAP"/>
    <property type="match status" value="1"/>
</dbReference>
<evidence type="ECO:0000256" key="11">
    <source>
        <dbReference type="ARBA" id="ARBA00022840"/>
    </source>
</evidence>
<dbReference type="GO" id="GO:0003684">
    <property type="term" value="F:damaged DNA binding"/>
    <property type="evidence" value="ECO:0007669"/>
    <property type="project" value="InterPro"/>
</dbReference>
<keyword evidence="16" id="KW-0539">Nucleus</keyword>
<dbReference type="Gene3D" id="4.10.970.10">
    <property type="entry name" value="Ku70, bridge and pillars"/>
    <property type="match status" value="1"/>
</dbReference>
<dbReference type="InParanoid" id="A0A4S2N483"/>
<keyword evidence="23" id="KW-1185">Reference proteome</keyword>
<dbReference type="GO" id="GO:0003678">
    <property type="term" value="F:DNA helicase activity"/>
    <property type="evidence" value="ECO:0007669"/>
    <property type="project" value="UniProtKB-EC"/>
</dbReference>
<dbReference type="InterPro" id="IPR006165">
    <property type="entry name" value="Ku70"/>
</dbReference>
<dbReference type="SUPFAM" id="SSF68906">
    <property type="entry name" value="SAP domain"/>
    <property type="match status" value="1"/>
</dbReference>
<evidence type="ECO:0000256" key="20">
    <source>
        <dbReference type="SAM" id="MobiDB-lite"/>
    </source>
</evidence>
<evidence type="ECO:0000256" key="9">
    <source>
        <dbReference type="ARBA" id="ARBA00022801"/>
    </source>
</evidence>
<dbReference type="CDD" id="cd00788">
    <property type="entry name" value="KU70"/>
    <property type="match status" value="1"/>
</dbReference>
<dbReference type="STRING" id="341454.A0A4S2N483"/>
<keyword evidence="8" id="KW-0227">DNA damage</keyword>
<protein>
    <recommendedName>
        <fullName evidence="5">ATP-dependent DNA helicase II subunit 1</fullName>
        <ecNumber evidence="4">3.6.4.12</ecNumber>
    </recommendedName>
    <alternativeName>
        <fullName evidence="18">ATP-dependent DNA helicase II subunit Ku70</fullName>
    </alternativeName>
</protein>
<dbReference type="Pfam" id="PF03730">
    <property type="entry name" value="Ku_C"/>
    <property type="match status" value="1"/>
</dbReference>
<dbReference type="SMART" id="SM00513">
    <property type="entry name" value="SAP"/>
    <property type="match status" value="1"/>
</dbReference>
<keyword evidence="9" id="KW-0378">Hydrolase</keyword>
<dbReference type="InterPro" id="IPR006164">
    <property type="entry name" value="DNA_bd_Ku70/Ku80"/>
</dbReference>
<dbReference type="PANTHER" id="PTHR12604">
    <property type="entry name" value="KU AUTOANTIGEN DNA HELICASE"/>
    <property type="match status" value="1"/>
</dbReference>
<dbReference type="Gene3D" id="3.40.50.410">
    <property type="entry name" value="von Willebrand factor, type A domain"/>
    <property type="match status" value="1"/>
</dbReference>
<dbReference type="AlphaFoldDB" id="A0A4S2N483"/>
<dbReference type="Pfam" id="PF02735">
    <property type="entry name" value="Ku"/>
    <property type="match status" value="1"/>
</dbReference>
<dbReference type="InterPro" id="IPR036465">
    <property type="entry name" value="vWFA_dom_sf"/>
</dbReference>
<dbReference type="CDD" id="cd01458">
    <property type="entry name" value="vWA_ku"/>
    <property type="match status" value="1"/>
</dbReference>
<dbReference type="EC" id="3.6.4.12" evidence="4"/>
<dbReference type="InterPro" id="IPR005160">
    <property type="entry name" value="Ku_C"/>
</dbReference>
<comment type="function">
    <text evidence="17">Single-stranded DNA-dependent ATP-dependent helicase. Involved in non-homologous end joining (NHEJ) DNA double strand break repair. DNA-binding is sequence-independent but has a high affinity to nicks in double-stranded DNA and to the ends of duplex DNA. Binds to naturally occurring chromosomal ends, and therefore provides chromosomal end protection. Required also for telomere recombination to repair telomeric ends in the absence of telomerase. KU70, of the KU70/KU80 heterodimer, binds to the stem loop of TLC1, the RNA component of telomerase. Involved in telomere maintenance. Interacts with telomeric repeats and subtelomeric sequences thereby controlling telomere length and protecting against subtelomeric rearrangement. Maintains telomeric chromatin, which is involved in silencing the expression of genes located at the telomere. Required for mating-type switching.</text>
</comment>
<evidence type="ECO:0000313" key="23">
    <source>
        <dbReference type="Proteomes" id="UP000298138"/>
    </source>
</evidence>
<feature type="domain" description="SAP" evidence="21">
    <location>
        <begin position="606"/>
        <end position="640"/>
    </location>
</feature>
<proteinExistence type="inferred from homology"/>
<keyword evidence="13 22" id="KW-0238">DNA-binding</keyword>
<evidence type="ECO:0000256" key="15">
    <source>
        <dbReference type="ARBA" id="ARBA00023204"/>
    </source>
</evidence>
<dbReference type="PIRSF" id="PIRSF003033">
    <property type="entry name" value="Ku70"/>
    <property type="match status" value="1"/>
</dbReference>
<keyword evidence="15" id="KW-0234">DNA repair</keyword>
<evidence type="ECO:0000259" key="21">
    <source>
        <dbReference type="PROSITE" id="PS50800"/>
    </source>
</evidence>
<dbReference type="FunCoup" id="A0A4S2N483">
    <property type="interactions" value="663"/>
</dbReference>
<dbReference type="InterPro" id="IPR036361">
    <property type="entry name" value="SAP_dom_sf"/>
</dbReference>
<feature type="region of interest" description="Disordered" evidence="20">
    <location>
        <begin position="1"/>
        <end position="26"/>
    </location>
</feature>
<dbReference type="NCBIfam" id="TIGR00578">
    <property type="entry name" value="ku70"/>
    <property type="match status" value="1"/>
</dbReference>
<feature type="region of interest" description="Disordered" evidence="20">
    <location>
        <begin position="46"/>
        <end position="69"/>
    </location>
</feature>
<keyword evidence="7" id="KW-0547">Nucleotide-binding</keyword>
<dbReference type="GO" id="GO:0016787">
    <property type="term" value="F:hydrolase activity"/>
    <property type="evidence" value="ECO:0007669"/>
    <property type="project" value="UniProtKB-KW"/>
</dbReference>
<keyword evidence="10" id="KW-0347">Helicase</keyword>
<dbReference type="InterPro" id="IPR027388">
    <property type="entry name" value="Ku70_bridge/pillars_dom_sf"/>
</dbReference>
<dbReference type="Pfam" id="PF02037">
    <property type="entry name" value="SAP"/>
    <property type="match status" value="1"/>
</dbReference>
<evidence type="ECO:0000256" key="7">
    <source>
        <dbReference type="ARBA" id="ARBA00022741"/>
    </source>
</evidence>
<dbReference type="OrthoDB" id="3249161at2759"/>
<reference evidence="22 23" key="1">
    <citation type="submission" date="2019-04" db="EMBL/GenBank/DDBJ databases">
        <title>Comparative genomics and transcriptomics to analyze fruiting body development in filamentous ascomycetes.</title>
        <authorList>
            <consortium name="DOE Joint Genome Institute"/>
            <person name="Lutkenhaus R."/>
            <person name="Traeger S."/>
            <person name="Breuer J."/>
            <person name="Kuo A."/>
            <person name="Lipzen A."/>
            <person name="Pangilinan J."/>
            <person name="Dilworth D."/>
            <person name="Sandor L."/>
            <person name="Poggeler S."/>
            <person name="Barry K."/>
            <person name="Grigoriev I.V."/>
            <person name="Nowrousian M."/>
        </authorList>
    </citation>
    <scope>NUCLEOTIDE SEQUENCE [LARGE SCALE GENOMIC DNA]</scope>
    <source>
        <strain evidence="22 23">CBS 389.68</strain>
    </source>
</reference>
<dbReference type="GO" id="GO:0003690">
    <property type="term" value="F:double-stranded DNA binding"/>
    <property type="evidence" value="ECO:0007669"/>
    <property type="project" value="TreeGrafter"/>
</dbReference>
<organism evidence="22 23">
    <name type="scientific">Ascodesmis nigricans</name>
    <dbReference type="NCBI Taxonomy" id="341454"/>
    <lineage>
        <taxon>Eukaryota</taxon>
        <taxon>Fungi</taxon>
        <taxon>Dikarya</taxon>
        <taxon>Ascomycota</taxon>
        <taxon>Pezizomycotina</taxon>
        <taxon>Pezizomycetes</taxon>
        <taxon>Pezizales</taxon>
        <taxon>Ascodesmidaceae</taxon>
        <taxon>Ascodesmis</taxon>
    </lineage>
</organism>
<dbReference type="Gene3D" id="2.40.290.10">
    <property type="match status" value="1"/>
</dbReference>
<evidence type="ECO:0000256" key="5">
    <source>
        <dbReference type="ARBA" id="ARBA00021796"/>
    </source>
</evidence>
<dbReference type="EMBL" id="ML220113">
    <property type="protein sequence ID" value="TGZ83886.1"/>
    <property type="molecule type" value="Genomic_DNA"/>
</dbReference>
<evidence type="ECO:0000256" key="18">
    <source>
        <dbReference type="ARBA" id="ARBA00031811"/>
    </source>
</evidence>
<evidence type="ECO:0000256" key="13">
    <source>
        <dbReference type="ARBA" id="ARBA00023125"/>
    </source>
</evidence>
<dbReference type="SUPFAM" id="SSF53300">
    <property type="entry name" value="vWA-like"/>
    <property type="match status" value="1"/>
</dbReference>
<dbReference type="GO" id="GO:0000781">
    <property type="term" value="C:chromosome, telomeric region"/>
    <property type="evidence" value="ECO:0007669"/>
    <property type="project" value="UniProtKB-SubCell"/>
</dbReference>
<dbReference type="PANTHER" id="PTHR12604:SF2">
    <property type="entry name" value="X-RAY REPAIR CROSS-COMPLEMENTING PROTEIN 6"/>
    <property type="match status" value="1"/>
</dbReference>
<comment type="similarity">
    <text evidence="3">Belongs to the ku70 family.</text>
</comment>
<evidence type="ECO:0000256" key="6">
    <source>
        <dbReference type="ARBA" id="ARBA00022454"/>
    </source>
</evidence>
<keyword evidence="6" id="KW-0158">Chromosome</keyword>
<keyword evidence="14" id="KW-0233">DNA recombination</keyword>
<dbReference type="GO" id="GO:0005524">
    <property type="term" value="F:ATP binding"/>
    <property type="evidence" value="ECO:0007669"/>
    <property type="project" value="UniProtKB-KW"/>
</dbReference>
<feature type="compositionally biased region" description="Acidic residues" evidence="20">
    <location>
        <begin position="12"/>
        <end position="22"/>
    </location>
</feature>
<dbReference type="SUPFAM" id="SSF100939">
    <property type="entry name" value="SPOC domain-like"/>
    <property type="match status" value="1"/>
</dbReference>
<dbReference type="GO" id="GO:0042162">
    <property type="term" value="F:telomeric DNA binding"/>
    <property type="evidence" value="ECO:0007669"/>
    <property type="project" value="InterPro"/>
</dbReference>
<dbReference type="GO" id="GO:0006310">
    <property type="term" value="P:DNA recombination"/>
    <property type="evidence" value="ECO:0007669"/>
    <property type="project" value="UniProtKB-KW"/>
</dbReference>
<keyword evidence="12" id="KW-0779">Telomere</keyword>
<evidence type="ECO:0000256" key="17">
    <source>
        <dbReference type="ARBA" id="ARBA00024890"/>
    </source>
</evidence>
<evidence type="ECO:0000256" key="19">
    <source>
        <dbReference type="ARBA" id="ARBA00047995"/>
    </source>
</evidence>
<evidence type="ECO:0000256" key="4">
    <source>
        <dbReference type="ARBA" id="ARBA00012551"/>
    </source>
</evidence>
<dbReference type="InterPro" id="IPR047087">
    <property type="entry name" value="KU70_core_dom"/>
</dbReference>
<accession>A0A4S2N483</accession>
<evidence type="ECO:0000256" key="2">
    <source>
        <dbReference type="ARBA" id="ARBA00004574"/>
    </source>
</evidence>
<dbReference type="InterPro" id="IPR005161">
    <property type="entry name" value="Ku_N"/>
</dbReference>
<sequence length="645" mass="72085">MSSQNKWAPDDDRIEEEEDEEDLSKYQNQKDAVLFAIHVSSSMLSVPENDADDMDIGSKRKSKKKENQSAVRMALECSNSILQSRIISSPNDMMGILLFGTDKTKAAPGIGGSGGFSHCYSLMELDVPDADGIKQLKALLEDEESYNDILVPSSEQVSMANVLFCANQIFTIKCPNFASRKLFIITDDDDPHATDKALKNSAITRARDLYDLGVIIDPFYISYPGKPGFDPSKFYDDIVYRSPYDDDNDMDPNTSALSGAQRLKEMRTTMLSKSTPKRALFSTKLEIAPGLTIGVKGYLMFKKQEKSRSHYVYTGGEKAQIVEGTTIQLAEYTAQVVEKEEIKKAYKFGGEHIIFTDEEMKEMRRFGEPVIRILGFKPASSLPFDHNVKPASFIYPDEQDFVGSTRTFTALHNKLYNDDKIAIAWAVTRKNAPPVLVALLSSLHDPSEPLPMPSGFFMVQLPFADDIRKNPDVTYNPAPKDLVDAMREIVKQLHIATGYQIEKYENPSLQWHYRILQALALDEDLPDTPIDKTLPKYRLIDKHTGDKVRRWADVFEKYASGMRVKAVKEVKGKRMADIEGGRGSSKKGPAVSGDEAVIQAYRSGTMNKLTVAALKEYLASNGLTATGKKQQLIDATEEFLDAKGF</sequence>
<gene>
    <name evidence="22" type="ORF">EX30DRAFT_327584</name>
</gene>
<dbReference type="Gene3D" id="1.10.1600.10">
    <property type="match status" value="1"/>
</dbReference>